<evidence type="ECO:0000256" key="2">
    <source>
        <dbReference type="SAM" id="SignalP"/>
    </source>
</evidence>
<dbReference type="EMBL" id="JAERRI010000002">
    <property type="protein sequence ID" value="MBL1088738.1"/>
    <property type="molecule type" value="Genomic_DNA"/>
</dbReference>
<comment type="caution">
    <text evidence="3">The sequence shown here is derived from an EMBL/GenBank/DDBJ whole genome shotgun (WGS) entry which is preliminary data.</text>
</comment>
<evidence type="ECO:0000313" key="4">
    <source>
        <dbReference type="Proteomes" id="UP000629371"/>
    </source>
</evidence>
<accession>A0ABS1ML81</accession>
<dbReference type="Proteomes" id="UP000629371">
    <property type="component" value="Unassembled WGS sequence"/>
</dbReference>
<proteinExistence type="predicted"/>
<evidence type="ECO:0000313" key="3">
    <source>
        <dbReference type="EMBL" id="MBL1088738.1"/>
    </source>
</evidence>
<sequence>MKQGTIKTLGAAALGAAIAVTAAGAASAAPAAGAADTAGGLLHSATDTVSGATKNVSGGTHAKPGNHDIKTHLNSKGNKLLGGLPTGAVGKALPLG</sequence>
<evidence type="ECO:0008006" key="5">
    <source>
        <dbReference type="Google" id="ProtNLM"/>
    </source>
</evidence>
<feature type="region of interest" description="Disordered" evidence="1">
    <location>
        <begin position="51"/>
        <end position="96"/>
    </location>
</feature>
<gene>
    <name evidence="3" type="ORF">JK360_04945</name>
</gene>
<keyword evidence="2" id="KW-0732">Signal</keyword>
<name>A0ABS1ML81_9ACTN</name>
<feature type="signal peptide" evidence="2">
    <location>
        <begin position="1"/>
        <end position="28"/>
    </location>
</feature>
<reference evidence="3 4" key="1">
    <citation type="submission" date="2021-01" db="EMBL/GenBank/DDBJ databases">
        <title>WGS of actinomycetes isolated from Thailand.</title>
        <authorList>
            <person name="Thawai C."/>
        </authorList>
    </citation>
    <scope>NUCLEOTIDE SEQUENCE [LARGE SCALE GENOMIC DNA]</scope>
    <source>
        <strain evidence="3 4">CH9-7</strain>
    </source>
</reference>
<organism evidence="3 4">
    <name type="scientific">Streptomyces siderophoricus</name>
    <dbReference type="NCBI Taxonomy" id="2802281"/>
    <lineage>
        <taxon>Bacteria</taxon>
        <taxon>Bacillati</taxon>
        <taxon>Actinomycetota</taxon>
        <taxon>Actinomycetes</taxon>
        <taxon>Kitasatosporales</taxon>
        <taxon>Streptomycetaceae</taxon>
        <taxon>Streptomyces</taxon>
    </lineage>
</organism>
<feature type="chain" id="PRO_5046896501" description="ATP-binding protein" evidence="2">
    <location>
        <begin position="29"/>
        <end position="96"/>
    </location>
</feature>
<keyword evidence="4" id="KW-1185">Reference proteome</keyword>
<dbReference type="RefSeq" id="WP_201801800.1">
    <property type="nucleotide sequence ID" value="NZ_JAERRI010000002.1"/>
</dbReference>
<protein>
    <recommendedName>
        <fullName evidence="5">ATP-binding protein</fullName>
    </recommendedName>
</protein>
<evidence type="ECO:0000256" key="1">
    <source>
        <dbReference type="SAM" id="MobiDB-lite"/>
    </source>
</evidence>
<feature type="compositionally biased region" description="Low complexity" evidence="1">
    <location>
        <begin position="74"/>
        <end position="83"/>
    </location>
</feature>